<keyword evidence="3" id="KW-0791">Threonine biosynthesis</keyword>
<accession>L8GH67</accession>
<keyword evidence="6" id="KW-0067">ATP-binding</keyword>
<proteinExistence type="inferred from homology"/>
<dbReference type="Pfam" id="PF01636">
    <property type="entry name" value="APH"/>
    <property type="match status" value="1"/>
</dbReference>
<dbReference type="CDD" id="cd05153">
    <property type="entry name" value="HomoserineK_II"/>
    <property type="match status" value="1"/>
</dbReference>
<dbReference type="GeneID" id="14912049"/>
<evidence type="ECO:0000313" key="9">
    <source>
        <dbReference type="EMBL" id="ELR11536.1"/>
    </source>
</evidence>
<dbReference type="Gene3D" id="3.90.1200.10">
    <property type="match status" value="1"/>
</dbReference>
<dbReference type="PANTHER" id="PTHR21064:SF6">
    <property type="entry name" value="AMINOGLYCOSIDE PHOSPHOTRANSFERASE DOMAIN-CONTAINING PROTEIN"/>
    <property type="match status" value="1"/>
</dbReference>
<evidence type="ECO:0000256" key="3">
    <source>
        <dbReference type="ARBA" id="ARBA00022697"/>
    </source>
</evidence>
<evidence type="ECO:0000313" key="10">
    <source>
        <dbReference type="Proteomes" id="UP000011083"/>
    </source>
</evidence>
<dbReference type="GO" id="GO:0009088">
    <property type="term" value="P:threonine biosynthetic process"/>
    <property type="evidence" value="ECO:0007669"/>
    <property type="project" value="UniProtKB-KW"/>
</dbReference>
<dbReference type="OMA" id="DPTHFER"/>
<keyword evidence="5 9" id="KW-0418">Kinase</keyword>
<dbReference type="PANTHER" id="PTHR21064">
    <property type="entry name" value="AMINOGLYCOSIDE PHOSPHOTRANSFERASE DOMAIN-CONTAINING PROTEIN-RELATED"/>
    <property type="match status" value="1"/>
</dbReference>
<comment type="similarity">
    <text evidence="7">Belongs to the pseudomonas-type ThrB family.</text>
</comment>
<dbReference type="EMBL" id="KB008148">
    <property type="protein sequence ID" value="ELR11536.1"/>
    <property type="molecule type" value="Genomic_DNA"/>
</dbReference>
<dbReference type="OrthoDB" id="2906425at2759"/>
<dbReference type="RefSeq" id="XP_004333549.1">
    <property type="nucleotide sequence ID" value="XM_004333501.1"/>
</dbReference>
<evidence type="ECO:0000256" key="7">
    <source>
        <dbReference type="ARBA" id="ARBA00038240"/>
    </source>
</evidence>
<evidence type="ECO:0000256" key="6">
    <source>
        <dbReference type="ARBA" id="ARBA00022840"/>
    </source>
</evidence>
<evidence type="ECO:0000256" key="2">
    <source>
        <dbReference type="ARBA" id="ARBA00022679"/>
    </source>
</evidence>
<dbReference type="Gene3D" id="3.30.200.20">
    <property type="entry name" value="Phosphorylase Kinase, domain 1"/>
    <property type="match status" value="1"/>
</dbReference>
<dbReference type="GO" id="GO:0005524">
    <property type="term" value="F:ATP binding"/>
    <property type="evidence" value="ECO:0007669"/>
    <property type="project" value="UniProtKB-KW"/>
</dbReference>
<evidence type="ECO:0000259" key="8">
    <source>
        <dbReference type="Pfam" id="PF01636"/>
    </source>
</evidence>
<dbReference type="AlphaFoldDB" id="L8GH67"/>
<sequence length="335" mass="37643">MEDAPVYTLLTREQVEELIHTHYDLGRVVEYKKLSGGLANSNYRVDTTTGSYLLKICDEKDRQSLQVQVAALNAVRAVHFPTCLPHPLKGAEGYVLCQNNDQLRAIVYDFLRLAQGGPGTIEGVTERMMAQLGTAVATLHTLSPVDNLPPFPMGVAAIDPFLEEVKGTPFEHHEFVRYLREQLNAFRGVIADPTLPQGMMHGDIFPDNVMFDGEELVGIVDFEEVCHGPLLVDVGMTILGCCYPRDNKLDEGLMQAFVTAYDAKRPMSVQEKAQLPQFIQYAALTIAFWRFRQFNVRTQDELRKDRHQEMVQRIAHITHTFLAAPPLLPAPTHLS</sequence>
<keyword evidence="1" id="KW-0028">Amino-acid biosynthesis</keyword>
<keyword evidence="10" id="KW-1185">Reference proteome</keyword>
<evidence type="ECO:0000256" key="4">
    <source>
        <dbReference type="ARBA" id="ARBA00022741"/>
    </source>
</evidence>
<dbReference type="VEuPathDB" id="AmoebaDB:ACA1_256950"/>
<dbReference type="SUPFAM" id="SSF56112">
    <property type="entry name" value="Protein kinase-like (PK-like)"/>
    <property type="match status" value="1"/>
</dbReference>
<dbReference type="InterPro" id="IPR005280">
    <property type="entry name" value="Homoserine_kinase_II"/>
</dbReference>
<dbReference type="GO" id="GO:0004413">
    <property type="term" value="F:homoserine kinase activity"/>
    <property type="evidence" value="ECO:0007669"/>
    <property type="project" value="InterPro"/>
</dbReference>
<dbReference type="InterPro" id="IPR050249">
    <property type="entry name" value="Pseudomonas-type_ThrB"/>
</dbReference>
<dbReference type="InterPro" id="IPR011009">
    <property type="entry name" value="Kinase-like_dom_sf"/>
</dbReference>
<keyword evidence="2" id="KW-0808">Transferase</keyword>
<name>L8GH67_ACACF</name>
<dbReference type="Proteomes" id="UP000011083">
    <property type="component" value="Unassembled WGS sequence"/>
</dbReference>
<gene>
    <name evidence="9" type="ORF">ACA1_256950</name>
</gene>
<protein>
    <submittedName>
        <fullName evidence="9">Homoserine kinase, putative</fullName>
    </submittedName>
</protein>
<organism evidence="9 10">
    <name type="scientific">Acanthamoeba castellanii (strain ATCC 30010 / Neff)</name>
    <dbReference type="NCBI Taxonomy" id="1257118"/>
    <lineage>
        <taxon>Eukaryota</taxon>
        <taxon>Amoebozoa</taxon>
        <taxon>Discosea</taxon>
        <taxon>Longamoebia</taxon>
        <taxon>Centramoebida</taxon>
        <taxon>Acanthamoebidae</taxon>
        <taxon>Acanthamoeba</taxon>
    </lineage>
</organism>
<dbReference type="KEGG" id="acan:ACA1_256950"/>
<dbReference type="InterPro" id="IPR002575">
    <property type="entry name" value="Aminoglycoside_PTrfase"/>
</dbReference>
<evidence type="ECO:0000256" key="1">
    <source>
        <dbReference type="ARBA" id="ARBA00022605"/>
    </source>
</evidence>
<feature type="domain" description="Aminoglycoside phosphotransferase" evidence="8">
    <location>
        <begin position="31"/>
        <end position="263"/>
    </location>
</feature>
<evidence type="ECO:0000256" key="5">
    <source>
        <dbReference type="ARBA" id="ARBA00022777"/>
    </source>
</evidence>
<keyword evidence="4" id="KW-0547">Nucleotide-binding</keyword>
<reference evidence="9 10" key="1">
    <citation type="journal article" date="2013" name="Genome Biol.">
        <title>Genome of Acanthamoeba castellanii highlights extensive lateral gene transfer and early evolution of tyrosine kinase signaling.</title>
        <authorList>
            <person name="Clarke M."/>
            <person name="Lohan A.J."/>
            <person name="Liu B."/>
            <person name="Lagkouvardos I."/>
            <person name="Roy S."/>
            <person name="Zafar N."/>
            <person name="Bertelli C."/>
            <person name="Schilde C."/>
            <person name="Kianianmomeni A."/>
            <person name="Burglin T.R."/>
            <person name="Frech C."/>
            <person name="Turcotte B."/>
            <person name="Kopec K.O."/>
            <person name="Synnott J.M."/>
            <person name="Choo C."/>
            <person name="Paponov I."/>
            <person name="Finkler A."/>
            <person name="Soon Heng Tan C."/>
            <person name="Hutchins A.P."/>
            <person name="Weinmeier T."/>
            <person name="Rattei T."/>
            <person name="Chu J.S."/>
            <person name="Gimenez G."/>
            <person name="Irimia M."/>
            <person name="Rigden D.J."/>
            <person name="Fitzpatrick D.A."/>
            <person name="Lorenzo-Morales J."/>
            <person name="Bateman A."/>
            <person name="Chiu C.H."/>
            <person name="Tang P."/>
            <person name="Hegemann P."/>
            <person name="Fromm H."/>
            <person name="Raoult D."/>
            <person name="Greub G."/>
            <person name="Miranda-Saavedra D."/>
            <person name="Chen N."/>
            <person name="Nash P."/>
            <person name="Ginger M.L."/>
            <person name="Horn M."/>
            <person name="Schaap P."/>
            <person name="Caler L."/>
            <person name="Loftus B."/>
        </authorList>
    </citation>
    <scope>NUCLEOTIDE SEQUENCE [LARGE SCALE GENOMIC DNA]</scope>
    <source>
        <strain evidence="9 10">Neff</strain>
    </source>
</reference>